<keyword evidence="1" id="KW-1015">Disulfide bond</keyword>
<dbReference type="CDD" id="cd00519">
    <property type="entry name" value="Lipase_3"/>
    <property type="match status" value="1"/>
</dbReference>
<evidence type="ECO:0000313" key="7">
    <source>
        <dbReference type="Proteomes" id="UP000027195"/>
    </source>
</evidence>
<evidence type="ECO:0000256" key="3">
    <source>
        <dbReference type="ARBA" id="ARBA00047591"/>
    </source>
</evidence>
<comment type="catalytic activity">
    <reaction evidence="3">
        <text>a diacylglycerol + H2O = a monoacylglycerol + a fatty acid + H(+)</text>
        <dbReference type="Rhea" id="RHEA:32731"/>
        <dbReference type="ChEBI" id="CHEBI:15377"/>
        <dbReference type="ChEBI" id="CHEBI:15378"/>
        <dbReference type="ChEBI" id="CHEBI:17408"/>
        <dbReference type="ChEBI" id="CHEBI:18035"/>
        <dbReference type="ChEBI" id="CHEBI:28868"/>
    </reaction>
</comment>
<dbReference type="InterPro" id="IPR051218">
    <property type="entry name" value="Sec_MonoDiacylglyc_Lipase"/>
</dbReference>
<sequence length="467" mass="52467">MLWCLFTNTRTFQRVFSRWSHRRADSLSLINAAYPEIFRSLSVEQIDAAKDALDCHIYQASGRSNERVFNLDVAKLLLQVSALMYERTSAPIHRALNTTRYSQNQHPPRREPSPDTARELAVIPGALLATLVGADAADLVAAELHSNAEDDTIAHFAQRLGLKFFTVSELNTPSSAFCALFYDPRRNFIILGFKGTAPTEFEEWIADFSYEPQDAGNWIRGFGKVHGGFMDRIFPRKINAGSGGRLPYDTIREAVKATAKTLLVGKPEGTEINLWFTGHSLGCAMSSLAYARAINEPKELRPEEGKVRVRDAYLFAAPICVKADSVHGFNNRMNHNPHKTRTMWRITNGKDAVATSLPNFGDYAHWNLSPYNMFSFAHLGTEIVMRSAPQPCLVRGDHVTPGTHIRIESALPGDDDDEYYQGGRRRPSRFQRLQNIPLLGRLFAHGTAFYWDQLSRVGTGLCEWADM</sequence>
<dbReference type="Gene3D" id="3.40.50.1820">
    <property type="entry name" value="alpha/beta hydrolase"/>
    <property type="match status" value="1"/>
</dbReference>
<evidence type="ECO:0000256" key="2">
    <source>
        <dbReference type="ARBA" id="ARBA00043996"/>
    </source>
</evidence>
<evidence type="ECO:0000256" key="4">
    <source>
        <dbReference type="ARBA" id="ARBA00048461"/>
    </source>
</evidence>
<comment type="similarity">
    <text evidence="2">Belongs to the AB hydrolase superfamily. Lipase family. Class 3 subfamily.</text>
</comment>
<dbReference type="InterPro" id="IPR002921">
    <property type="entry name" value="Fungal_lipase-type"/>
</dbReference>
<dbReference type="PANTHER" id="PTHR45856">
    <property type="entry name" value="ALPHA/BETA-HYDROLASES SUPERFAMILY PROTEIN"/>
    <property type="match status" value="1"/>
</dbReference>
<name>A0A067MZU0_BOTB1</name>
<dbReference type="Pfam" id="PF01764">
    <property type="entry name" value="Lipase_3"/>
    <property type="match status" value="1"/>
</dbReference>
<dbReference type="PANTHER" id="PTHR45856:SF24">
    <property type="entry name" value="FUNGAL LIPASE-LIKE DOMAIN-CONTAINING PROTEIN"/>
    <property type="match status" value="1"/>
</dbReference>
<dbReference type="OrthoDB" id="426718at2759"/>
<dbReference type="AlphaFoldDB" id="A0A067MZU0"/>
<evidence type="ECO:0000259" key="5">
    <source>
        <dbReference type="Pfam" id="PF01764"/>
    </source>
</evidence>
<comment type="catalytic activity">
    <reaction evidence="4">
        <text>a monoacylglycerol + H2O = glycerol + a fatty acid + H(+)</text>
        <dbReference type="Rhea" id="RHEA:15245"/>
        <dbReference type="ChEBI" id="CHEBI:15377"/>
        <dbReference type="ChEBI" id="CHEBI:15378"/>
        <dbReference type="ChEBI" id="CHEBI:17408"/>
        <dbReference type="ChEBI" id="CHEBI:17754"/>
        <dbReference type="ChEBI" id="CHEBI:28868"/>
    </reaction>
</comment>
<accession>A0A067MZU0</accession>
<feature type="domain" description="Fungal lipase-type" evidence="5">
    <location>
        <begin position="191"/>
        <end position="356"/>
    </location>
</feature>
<dbReference type="GO" id="GO:0006629">
    <property type="term" value="P:lipid metabolic process"/>
    <property type="evidence" value="ECO:0007669"/>
    <property type="project" value="InterPro"/>
</dbReference>
<dbReference type="SUPFAM" id="SSF53474">
    <property type="entry name" value="alpha/beta-Hydrolases"/>
    <property type="match status" value="1"/>
</dbReference>
<gene>
    <name evidence="6" type="ORF">BOTBODRAFT_605756</name>
</gene>
<dbReference type="EMBL" id="KL198024">
    <property type="protein sequence ID" value="KDQ17392.1"/>
    <property type="molecule type" value="Genomic_DNA"/>
</dbReference>
<reference evidence="7" key="1">
    <citation type="journal article" date="2014" name="Proc. Natl. Acad. Sci. U.S.A.">
        <title>Extensive sampling of basidiomycete genomes demonstrates inadequacy of the white-rot/brown-rot paradigm for wood decay fungi.</title>
        <authorList>
            <person name="Riley R."/>
            <person name="Salamov A.A."/>
            <person name="Brown D.W."/>
            <person name="Nagy L.G."/>
            <person name="Floudas D."/>
            <person name="Held B.W."/>
            <person name="Levasseur A."/>
            <person name="Lombard V."/>
            <person name="Morin E."/>
            <person name="Otillar R."/>
            <person name="Lindquist E.A."/>
            <person name="Sun H."/>
            <person name="LaButti K.M."/>
            <person name="Schmutz J."/>
            <person name="Jabbour D."/>
            <person name="Luo H."/>
            <person name="Baker S.E."/>
            <person name="Pisabarro A.G."/>
            <person name="Walton J.D."/>
            <person name="Blanchette R.A."/>
            <person name="Henrissat B."/>
            <person name="Martin F."/>
            <person name="Cullen D."/>
            <person name="Hibbett D.S."/>
            <person name="Grigoriev I.V."/>
        </authorList>
    </citation>
    <scope>NUCLEOTIDE SEQUENCE [LARGE SCALE GENOMIC DNA]</scope>
    <source>
        <strain evidence="7">FD-172 SS1</strain>
    </source>
</reference>
<proteinExistence type="inferred from homology"/>
<evidence type="ECO:0000256" key="1">
    <source>
        <dbReference type="ARBA" id="ARBA00023157"/>
    </source>
</evidence>
<dbReference type="Proteomes" id="UP000027195">
    <property type="component" value="Unassembled WGS sequence"/>
</dbReference>
<dbReference type="HOGENOM" id="CLU_026591_1_0_1"/>
<dbReference type="InterPro" id="IPR029058">
    <property type="entry name" value="AB_hydrolase_fold"/>
</dbReference>
<evidence type="ECO:0000313" key="6">
    <source>
        <dbReference type="EMBL" id="KDQ17392.1"/>
    </source>
</evidence>
<protein>
    <recommendedName>
        <fullName evidence="5">Fungal lipase-type domain-containing protein</fullName>
    </recommendedName>
</protein>
<organism evidence="6 7">
    <name type="scientific">Botryobasidium botryosum (strain FD-172 SS1)</name>
    <dbReference type="NCBI Taxonomy" id="930990"/>
    <lineage>
        <taxon>Eukaryota</taxon>
        <taxon>Fungi</taxon>
        <taxon>Dikarya</taxon>
        <taxon>Basidiomycota</taxon>
        <taxon>Agaricomycotina</taxon>
        <taxon>Agaricomycetes</taxon>
        <taxon>Cantharellales</taxon>
        <taxon>Botryobasidiaceae</taxon>
        <taxon>Botryobasidium</taxon>
    </lineage>
</organism>
<keyword evidence="7" id="KW-1185">Reference proteome</keyword>
<dbReference type="InParanoid" id="A0A067MZU0"/>